<reference evidence="1 2" key="1">
    <citation type="submission" date="2009-10" db="EMBL/GenBank/DDBJ databases">
        <title>Complete sequence of chromosome of Ammonifex degensii KC4.</title>
        <authorList>
            <consortium name="US DOE Joint Genome Institute"/>
            <person name="Kerfeld C."/>
            <person name="Goodner B."/>
            <person name="Huber H."/>
            <person name="Stetter K."/>
            <person name="Lucas S."/>
            <person name="Copeland A."/>
            <person name="Lapidus A."/>
            <person name="Glavina del Rio T."/>
            <person name="Dalin E."/>
            <person name="Tice H."/>
            <person name="Bruce D."/>
            <person name="Goodwin L."/>
            <person name="Pitluck S."/>
            <person name="Saunders E."/>
            <person name="Brettin T."/>
            <person name="Detter J.C."/>
            <person name="Han C."/>
            <person name="Larimer F."/>
            <person name="Land M."/>
            <person name="Hauser L."/>
            <person name="Kyrpides N."/>
            <person name="Ovchinnikova G."/>
            <person name="Richardson P."/>
        </authorList>
    </citation>
    <scope>NUCLEOTIDE SEQUENCE [LARGE SCALE GENOMIC DNA]</scope>
    <source>
        <strain evidence="2">DSM 10501 / KC4</strain>
    </source>
</reference>
<dbReference type="STRING" id="429009.Adeg_1843"/>
<dbReference type="eggNOG" id="ENOG5033E72">
    <property type="taxonomic scope" value="Bacteria"/>
</dbReference>
<accession>C9R9E8</accession>
<organism evidence="1 2">
    <name type="scientific">Ammonifex degensii (strain DSM 10501 / KC4)</name>
    <dbReference type="NCBI Taxonomy" id="429009"/>
    <lineage>
        <taxon>Bacteria</taxon>
        <taxon>Bacillati</taxon>
        <taxon>Bacillota</taxon>
        <taxon>Clostridia</taxon>
        <taxon>Thermoanaerobacterales</taxon>
        <taxon>Thermoanaerobacteraceae</taxon>
        <taxon>Ammonifex</taxon>
    </lineage>
</organism>
<dbReference type="Proteomes" id="UP000002620">
    <property type="component" value="Chromosome"/>
</dbReference>
<name>C9R9E8_AMMDK</name>
<dbReference type="OrthoDB" id="2083476at2"/>
<dbReference type="RefSeq" id="WP_015739804.1">
    <property type="nucleotide sequence ID" value="NC_013385.1"/>
</dbReference>
<keyword evidence="2" id="KW-1185">Reference proteome</keyword>
<sequence>MKKRWALQYALFSPELKQQKYAEFASLGWETGTSSPWVERYEVIKEVSLPGGKWLYEVKFDLMTSTGPAGSKVIWVTVVPCDQHWCVAQLEEDRVLAELQGQVVNLLKEMYRHYQILSIATNCLSFAREGKRAEAIFATQVRHRIGVASPSEWPVQKGRIKFLEENRSKLTPEQIRQVEEKIAFWDQEIRREMEQPDEANLFLKITAELNDRGELLPGTVKFFYQDPLGNYLPFNKQDWPQFASAAELEQKGYDEMRQLVGL</sequence>
<dbReference type="EMBL" id="CP001785">
    <property type="protein sequence ID" value="ACX52927.1"/>
    <property type="molecule type" value="Genomic_DNA"/>
</dbReference>
<proteinExistence type="predicted"/>
<dbReference type="HOGENOM" id="CLU_062423_0_0_9"/>
<protein>
    <submittedName>
        <fullName evidence="1">Uncharacterized protein</fullName>
    </submittedName>
</protein>
<dbReference type="KEGG" id="adg:Adeg_1843"/>
<gene>
    <name evidence="1" type="ordered locus">Adeg_1843</name>
</gene>
<dbReference type="AlphaFoldDB" id="C9R9E8"/>
<evidence type="ECO:0000313" key="2">
    <source>
        <dbReference type="Proteomes" id="UP000002620"/>
    </source>
</evidence>
<evidence type="ECO:0000313" key="1">
    <source>
        <dbReference type="EMBL" id="ACX52927.1"/>
    </source>
</evidence>